<dbReference type="EMBL" id="UINC01066096">
    <property type="protein sequence ID" value="SVB96443.1"/>
    <property type="molecule type" value="Genomic_DNA"/>
</dbReference>
<dbReference type="Pfam" id="PF06167">
    <property type="entry name" value="Peptidase_M90"/>
    <property type="match status" value="1"/>
</dbReference>
<dbReference type="GO" id="GO:0004177">
    <property type="term" value="F:aminopeptidase activity"/>
    <property type="evidence" value="ECO:0007669"/>
    <property type="project" value="TreeGrafter"/>
</dbReference>
<feature type="non-terminal residue" evidence="1">
    <location>
        <position position="80"/>
    </location>
</feature>
<dbReference type="Gene3D" id="1.10.472.150">
    <property type="entry name" value="Glucose-regulated metallo-peptidase M90, N-terminal domain"/>
    <property type="match status" value="1"/>
</dbReference>
<dbReference type="GO" id="GO:0005829">
    <property type="term" value="C:cytosol"/>
    <property type="evidence" value="ECO:0007669"/>
    <property type="project" value="TreeGrafter"/>
</dbReference>
<sequence>MEWINVLESNLGVYGQLSAADQRELQEHILVFLTEKRFEGCGGLEMDDEIRVTIAAQACLLLLHREPAYYPTLRTILVYP</sequence>
<dbReference type="SUPFAM" id="SSF55486">
    <property type="entry name" value="Metalloproteases ('zincins'), catalytic domain"/>
    <property type="match status" value="1"/>
</dbReference>
<reference evidence="1" key="1">
    <citation type="submission" date="2018-05" db="EMBL/GenBank/DDBJ databases">
        <authorList>
            <person name="Lanie J.A."/>
            <person name="Ng W.-L."/>
            <person name="Kazmierczak K.M."/>
            <person name="Andrzejewski T.M."/>
            <person name="Davidsen T.M."/>
            <person name="Wayne K.J."/>
            <person name="Tettelin H."/>
            <person name="Glass J.I."/>
            <person name="Rusch D."/>
            <person name="Podicherti R."/>
            <person name="Tsui H.-C.T."/>
            <person name="Winkler M.E."/>
        </authorList>
    </citation>
    <scope>NUCLEOTIDE SEQUENCE</scope>
</reference>
<proteinExistence type="predicted"/>
<gene>
    <name evidence="1" type="ORF">METZ01_LOCUS249297</name>
</gene>
<dbReference type="PANTHER" id="PTHR30164">
    <property type="entry name" value="MTFA PEPTIDASE"/>
    <property type="match status" value="1"/>
</dbReference>
<dbReference type="InterPro" id="IPR042252">
    <property type="entry name" value="MtfA_N"/>
</dbReference>
<evidence type="ECO:0000313" key="1">
    <source>
        <dbReference type="EMBL" id="SVB96443.1"/>
    </source>
</evidence>
<dbReference type="InterPro" id="IPR010384">
    <property type="entry name" value="MtfA_fam"/>
</dbReference>
<organism evidence="1">
    <name type="scientific">marine metagenome</name>
    <dbReference type="NCBI Taxonomy" id="408172"/>
    <lineage>
        <taxon>unclassified sequences</taxon>
        <taxon>metagenomes</taxon>
        <taxon>ecological metagenomes</taxon>
    </lineage>
</organism>
<protein>
    <submittedName>
        <fullName evidence="1">Uncharacterized protein</fullName>
    </submittedName>
</protein>
<dbReference type="AlphaFoldDB" id="A0A382IC22"/>
<name>A0A382IC22_9ZZZZ</name>
<dbReference type="PANTHER" id="PTHR30164:SF2">
    <property type="entry name" value="PROTEIN MTFA"/>
    <property type="match status" value="1"/>
</dbReference>
<accession>A0A382IC22</accession>